<organism evidence="3 4">
    <name type="scientific">Lupinus luteus</name>
    <name type="common">European yellow lupine</name>
    <dbReference type="NCBI Taxonomy" id="3873"/>
    <lineage>
        <taxon>Eukaryota</taxon>
        <taxon>Viridiplantae</taxon>
        <taxon>Streptophyta</taxon>
        <taxon>Embryophyta</taxon>
        <taxon>Tracheophyta</taxon>
        <taxon>Spermatophyta</taxon>
        <taxon>Magnoliopsida</taxon>
        <taxon>eudicotyledons</taxon>
        <taxon>Gunneridae</taxon>
        <taxon>Pentapetalae</taxon>
        <taxon>rosids</taxon>
        <taxon>fabids</taxon>
        <taxon>Fabales</taxon>
        <taxon>Fabaceae</taxon>
        <taxon>Papilionoideae</taxon>
        <taxon>50 kb inversion clade</taxon>
        <taxon>genistoids sensu lato</taxon>
        <taxon>core genistoids</taxon>
        <taxon>Genisteae</taxon>
        <taxon>Lupinus</taxon>
    </lineage>
</organism>
<keyword evidence="2" id="KW-0812">Transmembrane</keyword>
<feature type="transmembrane region" description="Helical" evidence="2">
    <location>
        <begin position="51"/>
        <end position="69"/>
    </location>
</feature>
<evidence type="ECO:0000313" key="4">
    <source>
        <dbReference type="Proteomes" id="UP001497480"/>
    </source>
</evidence>
<evidence type="ECO:0000256" key="1">
    <source>
        <dbReference type="SAM" id="MobiDB-lite"/>
    </source>
</evidence>
<name>A0AAV1YAM2_LUPLU</name>
<accession>A0AAV1YAM2</accession>
<sequence>MYNNGPPTGAWTTGLCGCFEDFGSCCLTCCCPCITFGQNAEVVDKGRSSCIFAGLIYAGLSSCGLGWLYSYTYRSKLRGIYSLPEEPCIDLCVHCCCSCCAISQEYRELKNRGVDPSIGWSGNEEQMNKAKETVPPNVAPAMTR</sequence>
<dbReference type="Pfam" id="PF04749">
    <property type="entry name" value="PLAC8"/>
    <property type="match status" value="1"/>
</dbReference>
<dbReference type="Proteomes" id="UP001497480">
    <property type="component" value="Unassembled WGS sequence"/>
</dbReference>
<keyword evidence="2" id="KW-0472">Membrane</keyword>
<evidence type="ECO:0000313" key="3">
    <source>
        <dbReference type="EMBL" id="CAL0331046.1"/>
    </source>
</evidence>
<dbReference type="AlphaFoldDB" id="A0AAV1YAM2"/>
<dbReference type="EMBL" id="CAXHTB010000023">
    <property type="protein sequence ID" value="CAL0331046.1"/>
    <property type="molecule type" value="Genomic_DNA"/>
</dbReference>
<protein>
    <submittedName>
        <fullName evidence="3">Uncharacterized protein</fullName>
    </submittedName>
</protein>
<keyword evidence="2" id="KW-1133">Transmembrane helix</keyword>
<dbReference type="InterPro" id="IPR006461">
    <property type="entry name" value="PLAC_motif_containing"/>
</dbReference>
<dbReference type="PANTHER" id="PTHR15907">
    <property type="entry name" value="DUF614 FAMILY PROTEIN-RELATED"/>
    <property type="match status" value="1"/>
</dbReference>
<evidence type="ECO:0000256" key="2">
    <source>
        <dbReference type="SAM" id="Phobius"/>
    </source>
</evidence>
<reference evidence="3 4" key="1">
    <citation type="submission" date="2024-03" db="EMBL/GenBank/DDBJ databases">
        <authorList>
            <person name="Martinez-Hernandez J."/>
        </authorList>
    </citation>
    <scope>NUCLEOTIDE SEQUENCE [LARGE SCALE GENOMIC DNA]</scope>
</reference>
<gene>
    <name evidence="3" type="ORF">LLUT_LOCUS32106</name>
</gene>
<keyword evidence="4" id="KW-1185">Reference proteome</keyword>
<proteinExistence type="predicted"/>
<comment type="caution">
    <text evidence="3">The sequence shown here is derived from an EMBL/GenBank/DDBJ whole genome shotgun (WGS) entry which is preliminary data.</text>
</comment>
<feature type="region of interest" description="Disordered" evidence="1">
    <location>
        <begin position="121"/>
        <end position="144"/>
    </location>
</feature>
<dbReference type="NCBIfam" id="TIGR01571">
    <property type="entry name" value="A_thal_Cys_rich"/>
    <property type="match status" value="1"/>
</dbReference>